<name>A0A371JNS9_9FLAO</name>
<sequence length="143" mass="16507">MIDFFSRLDYFFKSHGLKDGTVERECGIGNGLIGKARKRGSLSQENITKILMCEKEPYNKLNGAWLMTGRGEMECTLNIDPNSLSDEEVLQIINIVDLNIERFGQHKLFKRIVSEIKSRDFEVKVQKQIEELRKQLELIGKKS</sequence>
<comment type="caution">
    <text evidence="1">The sequence shown here is derived from an EMBL/GenBank/DDBJ whole genome shotgun (WGS) entry which is preliminary data.</text>
</comment>
<dbReference type="RefSeq" id="WP_116185219.1">
    <property type="nucleotide sequence ID" value="NZ_QTJX01000003.1"/>
</dbReference>
<dbReference type="Proteomes" id="UP000261828">
    <property type="component" value="Unassembled WGS sequence"/>
</dbReference>
<protein>
    <submittedName>
        <fullName evidence="1">Uncharacterized protein</fullName>
    </submittedName>
</protein>
<dbReference type="EMBL" id="QTJX01000003">
    <property type="protein sequence ID" value="RDY58899.1"/>
    <property type="molecule type" value="Genomic_DNA"/>
</dbReference>
<evidence type="ECO:0000313" key="1">
    <source>
        <dbReference type="EMBL" id="RDY58899.1"/>
    </source>
</evidence>
<organism evidence="1 2">
    <name type="scientific">Flagellimonas nanhaiensis</name>
    <dbReference type="NCBI Taxonomy" id="2292706"/>
    <lineage>
        <taxon>Bacteria</taxon>
        <taxon>Pseudomonadati</taxon>
        <taxon>Bacteroidota</taxon>
        <taxon>Flavobacteriia</taxon>
        <taxon>Flavobacteriales</taxon>
        <taxon>Flavobacteriaceae</taxon>
        <taxon>Flagellimonas</taxon>
    </lineage>
</organism>
<accession>A0A371JNS9</accession>
<gene>
    <name evidence="1" type="ORF">DX873_14670</name>
</gene>
<reference evidence="1 2" key="1">
    <citation type="submission" date="2018-08" db="EMBL/GenBank/DDBJ databases">
        <title>Muricauda nanhaiensis sp. nov., isolated from seawater of the South China Sea.</title>
        <authorList>
            <person name="Dang Y."/>
        </authorList>
    </citation>
    <scope>NUCLEOTIDE SEQUENCE [LARGE SCALE GENOMIC DNA]</scope>
    <source>
        <strain evidence="1 2">SM1704</strain>
    </source>
</reference>
<evidence type="ECO:0000313" key="2">
    <source>
        <dbReference type="Proteomes" id="UP000261828"/>
    </source>
</evidence>
<dbReference type="OrthoDB" id="796548at2"/>
<keyword evidence="2" id="KW-1185">Reference proteome</keyword>
<proteinExistence type="predicted"/>
<dbReference type="AlphaFoldDB" id="A0A371JNS9"/>